<accession>A0A915K0T6</accession>
<dbReference type="SUPFAM" id="SSF46565">
    <property type="entry name" value="Chaperone J-domain"/>
    <property type="match status" value="1"/>
</dbReference>
<dbReference type="PANTHER" id="PTHR44157:SF1">
    <property type="entry name" value="DNAJ HOMOLOG SUBFAMILY C MEMBER 11"/>
    <property type="match status" value="1"/>
</dbReference>
<dbReference type="Gene3D" id="1.10.287.110">
    <property type="entry name" value="DnaJ domain"/>
    <property type="match status" value="1"/>
</dbReference>
<dbReference type="CDD" id="cd06257">
    <property type="entry name" value="DnaJ"/>
    <property type="match status" value="1"/>
</dbReference>
<dbReference type="OMA" id="VMTHCAL"/>
<dbReference type="WBParaSite" id="nRc.2.0.1.t31468-RA">
    <property type="protein sequence ID" value="nRc.2.0.1.t31468-RA"/>
    <property type="gene ID" value="nRc.2.0.1.g31468"/>
</dbReference>
<dbReference type="InterPro" id="IPR001623">
    <property type="entry name" value="DnaJ_domain"/>
</dbReference>
<dbReference type="PRINTS" id="PR00625">
    <property type="entry name" value="JDOMAIN"/>
</dbReference>
<sequence>MNFETDHANTSIDDDIDPATDNEDIYAFFNLSKNATKEDINQAYRRLSVIYHPDKHSNPTLKLKAEKIFNKINRYYKILSDDQKRQLYDLNIVSSVDDLNRLEVIPFLDPITGQPVAKNQIKAEYERLVEQAQHERMMARSNPQGTIDLTLDCCDLFRPYRRILTYYSDTNMFAQSEPNRYPEFKRLNIGQSVECPCGANDRLILSGNLRSENGLGTGVMSVLWRHIIGRSVWSETLFAFGDQPSIDFDIYGPLVNKLHGIGSFRLNFANASLFPALNASFGE</sequence>
<dbReference type="PANTHER" id="PTHR44157">
    <property type="entry name" value="DNAJ HOMOLOG SUBFAMILY C MEMBER 11"/>
    <property type="match status" value="1"/>
</dbReference>
<feature type="domain" description="J" evidence="1">
    <location>
        <begin position="24"/>
        <end position="92"/>
    </location>
</feature>
<keyword evidence="2" id="KW-1185">Reference proteome</keyword>
<dbReference type="GO" id="GO:0042407">
    <property type="term" value="P:cristae formation"/>
    <property type="evidence" value="ECO:0007669"/>
    <property type="project" value="TreeGrafter"/>
</dbReference>
<dbReference type="Pfam" id="PF00226">
    <property type="entry name" value="DnaJ"/>
    <property type="match status" value="1"/>
</dbReference>
<dbReference type="SMART" id="SM00271">
    <property type="entry name" value="DnaJ"/>
    <property type="match status" value="1"/>
</dbReference>
<name>A0A915K0T6_ROMCU</name>
<dbReference type="PROSITE" id="PS50076">
    <property type="entry name" value="DNAJ_2"/>
    <property type="match status" value="1"/>
</dbReference>
<dbReference type="GO" id="GO:0005739">
    <property type="term" value="C:mitochondrion"/>
    <property type="evidence" value="ECO:0007669"/>
    <property type="project" value="GOC"/>
</dbReference>
<evidence type="ECO:0000313" key="2">
    <source>
        <dbReference type="Proteomes" id="UP000887565"/>
    </source>
</evidence>
<evidence type="ECO:0000313" key="3">
    <source>
        <dbReference type="WBParaSite" id="nRc.2.0.1.t31468-RA"/>
    </source>
</evidence>
<evidence type="ECO:0000259" key="1">
    <source>
        <dbReference type="PROSITE" id="PS50076"/>
    </source>
</evidence>
<dbReference type="AlphaFoldDB" id="A0A915K0T6"/>
<dbReference type="Proteomes" id="UP000887565">
    <property type="component" value="Unplaced"/>
</dbReference>
<organism evidence="2 3">
    <name type="scientific">Romanomermis culicivorax</name>
    <name type="common">Nematode worm</name>
    <dbReference type="NCBI Taxonomy" id="13658"/>
    <lineage>
        <taxon>Eukaryota</taxon>
        <taxon>Metazoa</taxon>
        <taxon>Ecdysozoa</taxon>
        <taxon>Nematoda</taxon>
        <taxon>Enoplea</taxon>
        <taxon>Dorylaimia</taxon>
        <taxon>Mermithida</taxon>
        <taxon>Mermithoidea</taxon>
        <taxon>Mermithidae</taxon>
        <taxon>Romanomermis</taxon>
    </lineage>
</organism>
<dbReference type="InterPro" id="IPR052243">
    <property type="entry name" value="Mito_inner_membrane_organizer"/>
</dbReference>
<proteinExistence type="predicted"/>
<reference evidence="3" key="1">
    <citation type="submission" date="2022-11" db="UniProtKB">
        <authorList>
            <consortium name="WormBaseParasite"/>
        </authorList>
    </citation>
    <scope>IDENTIFICATION</scope>
</reference>
<protein>
    <submittedName>
        <fullName evidence="3">J domain-containing protein</fullName>
    </submittedName>
</protein>
<dbReference type="InterPro" id="IPR036869">
    <property type="entry name" value="J_dom_sf"/>
</dbReference>